<keyword evidence="1" id="KW-1133">Transmembrane helix</keyword>
<feature type="transmembrane region" description="Helical" evidence="1">
    <location>
        <begin position="12"/>
        <end position="31"/>
    </location>
</feature>
<organism evidence="2 3">
    <name type="scientific">Parafrankia colletiae</name>
    <dbReference type="NCBI Taxonomy" id="573497"/>
    <lineage>
        <taxon>Bacteria</taxon>
        <taxon>Bacillati</taxon>
        <taxon>Actinomycetota</taxon>
        <taxon>Actinomycetes</taxon>
        <taxon>Frankiales</taxon>
        <taxon>Frankiaceae</taxon>
        <taxon>Parafrankia</taxon>
    </lineage>
</organism>
<evidence type="ECO:0000256" key="1">
    <source>
        <dbReference type="SAM" id="Phobius"/>
    </source>
</evidence>
<gene>
    <name evidence="2" type="ORF">CC117_12585</name>
</gene>
<protein>
    <submittedName>
        <fullName evidence="2">Uncharacterized protein</fullName>
    </submittedName>
</protein>
<dbReference type="AlphaFoldDB" id="A0A1S1R8V9"/>
<accession>A0A1S1R8V9</accession>
<keyword evidence="1" id="KW-0812">Transmembrane</keyword>
<reference evidence="3" key="1">
    <citation type="submission" date="2016-07" db="EMBL/GenBank/DDBJ databases">
        <title>Sequence Frankia sp. strain CcI1.17.</title>
        <authorList>
            <person name="Ghodhbane-Gtari F."/>
            <person name="Swanson E."/>
            <person name="Gueddou A."/>
            <person name="Morris K."/>
            <person name="Hezbri K."/>
            <person name="Ktari A."/>
            <person name="Nouioui I."/>
            <person name="Abebe-Akele F."/>
            <person name="Simpson S."/>
            <person name="Thomas K."/>
            <person name="Gtari M."/>
            <person name="Tisa L.S."/>
            <person name="Hurst S."/>
        </authorList>
    </citation>
    <scope>NUCLEOTIDE SEQUENCE [LARGE SCALE GENOMIC DNA]</scope>
    <source>
        <strain evidence="3">Cc1.17</strain>
    </source>
</reference>
<sequence>MDAGSWTGLEVAQLAATTLVPVSVAGIGFWISQITKRLEANQWLNQQLVERRIIFVDAVSARLNDLYCYYLWIGGWKEISPAEIITWKRELDRTFNINRPFLTQSCLDSYQAFIRTLFETYAAPGRDALLRTTIRSPNGDRSAAYPRTWQASWNAMFARSGEADHAKVIARYDDLIHELGRQVGWQ</sequence>
<evidence type="ECO:0000313" key="3">
    <source>
        <dbReference type="Proteomes" id="UP000179627"/>
    </source>
</evidence>
<comment type="caution">
    <text evidence="2">The sequence shown here is derived from an EMBL/GenBank/DDBJ whole genome shotgun (WGS) entry which is preliminary data.</text>
</comment>
<proteinExistence type="predicted"/>
<dbReference type="Proteomes" id="UP000179627">
    <property type="component" value="Unassembled WGS sequence"/>
</dbReference>
<keyword evidence="3" id="KW-1185">Reference proteome</keyword>
<evidence type="ECO:0000313" key="2">
    <source>
        <dbReference type="EMBL" id="OHV42386.1"/>
    </source>
</evidence>
<name>A0A1S1R8V9_9ACTN</name>
<dbReference type="EMBL" id="MBLM01000047">
    <property type="protein sequence ID" value="OHV42386.1"/>
    <property type="molecule type" value="Genomic_DNA"/>
</dbReference>
<dbReference type="OrthoDB" id="8896299at2"/>
<keyword evidence="1" id="KW-0472">Membrane</keyword>
<dbReference type="RefSeq" id="WP_071083034.1">
    <property type="nucleotide sequence ID" value="NZ_MBLM01000047.1"/>
</dbReference>